<evidence type="ECO:0000313" key="1">
    <source>
        <dbReference type="EMBL" id="KAH7912187.1"/>
    </source>
</evidence>
<accession>A0ACB8AG21</accession>
<gene>
    <name evidence="1" type="ORF">BJ138DRAFT_1148957</name>
</gene>
<reference evidence="1" key="1">
    <citation type="journal article" date="2021" name="New Phytol.">
        <title>Evolutionary innovations through gain and loss of genes in the ectomycorrhizal Boletales.</title>
        <authorList>
            <person name="Wu G."/>
            <person name="Miyauchi S."/>
            <person name="Morin E."/>
            <person name="Kuo A."/>
            <person name="Drula E."/>
            <person name="Varga T."/>
            <person name="Kohler A."/>
            <person name="Feng B."/>
            <person name="Cao Y."/>
            <person name="Lipzen A."/>
            <person name="Daum C."/>
            <person name="Hundley H."/>
            <person name="Pangilinan J."/>
            <person name="Johnson J."/>
            <person name="Barry K."/>
            <person name="LaButti K."/>
            <person name="Ng V."/>
            <person name="Ahrendt S."/>
            <person name="Min B."/>
            <person name="Choi I.G."/>
            <person name="Park H."/>
            <person name="Plett J.M."/>
            <person name="Magnuson J."/>
            <person name="Spatafora J.W."/>
            <person name="Nagy L.G."/>
            <person name="Henrissat B."/>
            <person name="Grigoriev I.V."/>
            <person name="Yang Z.L."/>
            <person name="Xu J."/>
            <person name="Martin F.M."/>
        </authorList>
    </citation>
    <scope>NUCLEOTIDE SEQUENCE</scope>
    <source>
        <strain evidence="1">ATCC 28755</strain>
    </source>
</reference>
<sequence>MYIPANHHWPRFSGRLPCPQFVPSESTECQCGHPLQTRDHILSDCPIFEPHRHHLCAISRNVSTVDTLHARHQGWTKRAYKIHRSFSRFCESSATKQHETDP</sequence>
<dbReference type="EMBL" id="MU267657">
    <property type="protein sequence ID" value="KAH7912187.1"/>
    <property type="molecule type" value="Genomic_DNA"/>
</dbReference>
<keyword evidence="2" id="KW-1185">Reference proteome</keyword>
<evidence type="ECO:0000313" key="2">
    <source>
        <dbReference type="Proteomes" id="UP000790377"/>
    </source>
</evidence>
<proteinExistence type="predicted"/>
<comment type="caution">
    <text evidence="1">The sequence shown here is derived from an EMBL/GenBank/DDBJ whole genome shotgun (WGS) entry which is preliminary data.</text>
</comment>
<dbReference type="Proteomes" id="UP000790377">
    <property type="component" value="Unassembled WGS sequence"/>
</dbReference>
<name>A0ACB8AG21_9AGAM</name>
<protein>
    <submittedName>
        <fullName evidence="1">Uncharacterized protein</fullName>
    </submittedName>
</protein>
<organism evidence="1 2">
    <name type="scientific">Hygrophoropsis aurantiaca</name>
    <dbReference type="NCBI Taxonomy" id="72124"/>
    <lineage>
        <taxon>Eukaryota</taxon>
        <taxon>Fungi</taxon>
        <taxon>Dikarya</taxon>
        <taxon>Basidiomycota</taxon>
        <taxon>Agaricomycotina</taxon>
        <taxon>Agaricomycetes</taxon>
        <taxon>Agaricomycetidae</taxon>
        <taxon>Boletales</taxon>
        <taxon>Coniophorineae</taxon>
        <taxon>Hygrophoropsidaceae</taxon>
        <taxon>Hygrophoropsis</taxon>
    </lineage>
</organism>